<dbReference type="InterPro" id="IPR017856">
    <property type="entry name" value="Integrase-like_N"/>
</dbReference>
<dbReference type="GO" id="GO:0016787">
    <property type="term" value="F:hydrolase activity"/>
    <property type="evidence" value="ECO:0007669"/>
    <property type="project" value="UniProtKB-KW"/>
</dbReference>
<evidence type="ECO:0000313" key="11">
    <source>
        <dbReference type="Proteomes" id="UP000579558"/>
    </source>
</evidence>
<dbReference type="GO" id="GO:0003964">
    <property type="term" value="F:RNA-directed DNA polymerase activity"/>
    <property type="evidence" value="ECO:0007669"/>
    <property type="project" value="UniProtKB-KW"/>
</dbReference>
<evidence type="ECO:0000259" key="9">
    <source>
        <dbReference type="PROSITE" id="PS50876"/>
    </source>
</evidence>
<name>A0A7K6V1S7_9PASS</name>
<evidence type="ECO:0000256" key="2">
    <source>
        <dbReference type="ARBA" id="ARBA00022695"/>
    </source>
</evidence>
<dbReference type="PROSITE" id="PS50876">
    <property type="entry name" value="ZF_INTEGRASE"/>
    <property type="match status" value="1"/>
</dbReference>
<protein>
    <submittedName>
        <fullName evidence="10">POK19 protein</fullName>
    </submittedName>
</protein>
<feature type="non-terminal residue" evidence="10">
    <location>
        <position position="69"/>
    </location>
</feature>
<keyword evidence="4" id="KW-0479">Metal-binding</keyword>
<dbReference type="GO" id="GO:0004519">
    <property type="term" value="F:endonuclease activity"/>
    <property type="evidence" value="ECO:0007669"/>
    <property type="project" value="UniProtKB-KW"/>
</dbReference>
<comment type="caution">
    <text evidence="10">The sequence shown here is derived from an EMBL/GenBank/DDBJ whole genome shotgun (WGS) entry which is preliminary data.</text>
</comment>
<reference evidence="10 11" key="1">
    <citation type="submission" date="2019-09" db="EMBL/GenBank/DDBJ databases">
        <title>Bird 10,000 Genomes (B10K) Project - Family phase.</title>
        <authorList>
            <person name="Zhang G."/>
        </authorList>
    </citation>
    <scope>NUCLEOTIDE SEQUENCE [LARGE SCALE GENOMIC DNA]</scope>
    <source>
        <strain evidence="10">B10K-DU-029-75</strain>
    </source>
</reference>
<evidence type="ECO:0000256" key="8">
    <source>
        <dbReference type="PROSITE-ProRule" id="PRU00450"/>
    </source>
</evidence>
<dbReference type="Pfam" id="PF02022">
    <property type="entry name" value="Integrase_Zn"/>
    <property type="match status" value="1"/>
</dbReference>
<evidence type="ECO:0000256" key="7">
    <source>
        <dbReference type="ARBA" id="ARBA00022918"/>
    </source>
</evidence>
<dbReference type="EMBL" id="VZRX01006115">
    <property type="protein sequence ID" value="NWX28589.1"/>
    <property type="molecule type" value="Genomic_DNA"/>
</dbReference>
<dbReference type="GO" id="GO:0035613">
    <property type="term" value="F:RNA stem-loop binding"/>
    <property type="evidence" value="ECO:0007669"/>
    <property type="project" value="TreeGrafter"/>
</dbReference>
<keyword evidence="1" id="KW-0808">Transferase</keyword>
<dbReference type="SUPFAM" id="SSF46919">
    <property type="entry name" value="N-terminal Zn binding domain of HIV integrase"/>
    <property type="match status" value="1"/>
</dbReference>
<dbReference type="Proteomes" id="UP000579558">
    <property type="component" value="Unassembled WGS sequence"/>
</dbReference>
<proteinExistence type="predicted"/>
<keyword evidence="6" id="KW-0378">Hydrolase</keyword>
<dbReference type="InterPro" id="IPR003308">
    <property type="entry name" value="Integrase_Zn-bd_dom_N"/>
</dbReference>
<dbReference type="GO" id="GO:0008270">
    <property type="term" value="F:zinc ion binding"/>
    <property type="evidence" value="ECO:0007669"/>
    <property type="project" value="UniProtKB-KW"/>
</dbReference>
<feature type="domain" description="Integrase-type" evidence="9">
    <location>
        <begin position="1"/>
        <end position="42"/>
    </location>
</feature>
<evidence type="ECO:0000256" key="1">
    <source>
        <dbReference type="ARBA" id="ARBA00022679"/>
    </source>
</evidence>
<evidence type="ECO:0000313" key="10">
    <source>
        <dbReference type="EMBL" id="NWX28589.1"/>
    </source>
</evidence>
<sequence>STFAKAKLSHQFYHQNVPALIRMFELPRDQARAIVTTCPNCQSYQVPSSGDGVNPRGLGSCELWQTHVT</sequence>
<dbReference type="Gene3D" id="1.10.10.200">
    <property type="match status" value="1"/>
</dbReference>
<keyword evidence="8" id="KW-0863">Zinc-finger</keyword>
<keyword evidence="2" id="KW-0548">Nucleotidyltransferase</keyword>
<accession>A0A7K6V1S7</accession>
<evidence type="ECO:0000256" key="3">
    <source>
        <dbReference type="ARBA" id="ARBA00022722"/>
    </source>
</evidence>
<organism evidence="10 11">
    <name type="scientific">Notiomystis cincta</name>
    <dbReference type="NCBI Taxonomy" id="366454"/>
    <lineage>
        <taxon>Eukaryota</taxon>
        <taxon>Metazoa</taxon>
        <taxon>Chordata</taxon>
        <taxon>Craniata</taxon>
        <taxon>Vertebrata</taxon>
        <taxon>Euteleostomi</taxon>
        <taxon>Archelosauria</taxon>
        <taxon>Archosauria</taxon>
        <taxon>Dinosauria</taxon>
        <taxon>Saurischia</taxon>
        <taxon>Theropoda</taxon>
        <taxon>Coelurosauria</taxon>
        <taxon>Aves</taxon>
        <taxon>Neognathae</taxon>
        <taxon>Neoaves</taxon>
        <taxon>Telluraves</taxon>
        <taxon>Australaves</taxon>
        <taxon>Passeriformes</taxon>
        <taxon>Notiomystidae</taxon>
        <taxon>Notiomystis</taxon>
    </lineage>
</organism>
<keyword evidence="8" id="KW-0862">Zinc</keyword>
<keyword evidence="7" id="KW-0695">RNA-directed DNA polymerase</keyword>
<keyword evidence="5" id="KW-0255">Endonuclease</keyword>
<dbReference type="PANTHER" id="PTHR41694:SF3">
    <property type="entry name" value="RNA-DIRECTED DNA POLYMERASE-RELATED"/>
    <property type="match status" value="1"/>
</dbReference>
<dbReference type="AlphaFoldDB" id="A0A7K6V1S7"/>
<keyword evidence="11" id="KW-1185">Reference proteome</keyword>
<evidence type="ECO:0000256" key="5">
    <source>
        <dbReference type="ARBA" id="ARBA00022759"/>
    </source>
</evidence>
<feature type="non-terminal residue" evidence="10">
    <location>
        <position position="1"/>
    </location>
</feature>
<evidence type="ECO:0000256" key="6">
    <source>
        <dbReference type="ARBA" id="ARBA00022801"/>
    </source>
</evidence>
<dbReference type="PANTHER" id="PTHR41694">
    <property type="entry name" value="ENDOGENOUS RETROVIRUS GROUP K MEMBER POL PROTEIN"/>
    <property type="match status" value="1"/>
</dbReference>
<gene>
    <name evidence="10" type="primary">Ervk19_1</name>
    <name evidence="10" type="ORF">NOTCIN_R14817</name>
</gene>
<keyword evidence="3" id="KW-0540">Nuclease</keyword>
<evidence type="ECO:0000256" key="4">
    <source>
        <dbReference type="ARBA" id="ARBA00022723"/>
    </source>
</evidence>
<dbReference type="OrthoDB" id="9381447at2759"/>